<reference evidence="3" key="1">
    <citation type="journal article" date="2011" name="Nat. Commun.">
        <title>Effector diversification within compartments of the Leptosphaeria maculans genome affected by Repeat-Induced Point mutations.</title>
        <authorList>
            <person name="Rouxel T."/>
            <person name="Grandaubert J."/>
            <person name="Hane J.K."/>
            <person name="Hoede C."/>
            <person name="van de Wouw A.P."/>
            <person name="Couloux A."/>
            <person name="Dominguez V."/>
            <person name="Anthouard V."/>
            <person name="Bally P."/>
            <person name="Bourras S."/>
            <person name="Cozijnsen A.J."/>
            <person name="Ciuffetti L.M."/>
            <person name="Degrave A."/>
            <person name="Dilmaghani A."/>
            <person name="Duret L."/>
            <person name="Fudal I."/>
            <person name="Goodwin S.B."/>
            <person name="Gout L."/>
            <person name="Glaser N."/>
            <person name="Linglin J."/>
            <person name="Kema G.H.J."/>
            <person name="Lapalu N."/>
            <person name="Lawrence C.B."/>
            <person name="May K."/>
            <person name="Meyer M."/>
            <person name="Ollivier B."/>
            <person name="Poulain J."/>
            <person name="Schoch C.L."/>
            <person name="Simon A."/>
            <person name="Spatafora J.W."/>
            <person name="Stachowiak A."/>
            <person name="Turgeon B.G."/>
            <person name="Tyler B.M."/>
            <person name="Vincent D."/>
            <person name="Weissenbach J."/>
            <person name="Amselem J."/>
            <person name="Quesneville H."/>
            <person name="Oliver R.P."/>
            <person name="Wincker P."/>
            <person name="Balesdent M.-H."/>
            <person name="Howlett B.J."/>
        </authorList>
    </citation>
    <scope>NUCLEOTIDE SEQUENCE [LARGE SCALE GENOMIC DNA]</scope>
    <source>
        <strain evidence="3">JN3 / isolate v23.1.3 / race Av1-4-5-6-7-8</strain>
    </source>
</reference>
<dbReference type="InParanoid" id="E4ZFX4"/>
<proteinExistence type="predicted"/>
<sequence length="96" mass="10500">MLRPGTWDGHDTRFETLQPTSSLASTAINPSADGYIGMHIRLPCRSPLHGGAEPIPAMACLYRHTLLLIAGEGYDACDISPEERGPILQLKRDQQT</sequence>
<dbReference type="VEuPathDB" id="FungiDB:LEMA_P063200.1"/>
<keyword evidence="3" id="KW-1185">Reference proteome</keyword>
<dbReference type="EMBL" id="FP929064">
    <property type="protein sequence ID" value="CBX90194.1"/>
    <property type="molecule type" value="Genomic_DNA"/>
</dbReference>
<dbReference type="AlphaFoldDB" id="E4ZFX4"/>
<name>E4ZFX4_LEPMJ</name>
<protein>
    <submittedName>
        <fullName evidence="2">Uncharacterized protein</fullName>
    </submittedName>
</protein>
<dbReference type="HOGENOM" id="CLU_2360097_0_0_1"/>
<evidence type="ECO:0000313" key="2">
    <source>
        <dbReference type="EMBL" id="CBX90194.1"/>
    </source>
</evidence>
<dbReference type="Proteomes" id="UP000002668">
    <property type="component" value="Genome"/>
</dbReference>
<evidence type="ECO:0000313" key="3">
    <source>
        <dbReference type="Proteomes" id="UP000002668"/>
    </source>
</evidence>
<feature type="region of interest" description="Disordered" evidence="1">
    <location>
        <begin position="1"/>
        <end position="22"/>
    </location>
</feature>
<organism evidence="2 3">
    <name type="scientific">Leptosphaeria maculans (strain JN3 / isolate v23.1.3 / race Av1-4-5-6-7-8)</name>
    <name type="common">Blackleg fungus</name>
    <name type="synonym">Phoma lingam</name>
    <dbReference type="NCBI Taxonomy" id="985895"/>
    <lineage>
        <taxon>Eukaryota</taxon>
        <taxon>Fungi</taxon>
        <taxon>Dikarya</taxon>
        <taxon>Ascomycota</taxon>
        <taxon>Pezizomycotina</taxon>
        <taxon>Dothideomycetes</taxon>
        <taxon>Pleosporomycetidae</taxon>
        <taxon>Pleosporales</taxon>
        <taxon>Pleosporineae</taxon>
        <taxon>Leptosphaeriaceae</taxon>
        <taxon>Plenodomus</taxon>
        <taxon>Plenodomus lingam/Leptosphaeria maculans species complex</taxon>
    </lineage>
</organism>
<evidence type="ECO:0000256" key="1">
    <source>
        <dbReference type="SAM" id="MobiDB-lite"/>
    </source>
</evidence>
<gene>
    <name evidence="2" type="ORF">LEMA_P063200.1</name>
</gene>
<accession>E4ZFX4</accession>